<proteinExistence type="predicted"/>
<dbReference type="HOGENOM" id="CLU_894361_0_0_1"/>
<evidence type="ECO:0000313" key="1">
    <source>
        <dbReference type="EMBL" id="EWC48935.1"/>
    </source>
</evidence>
<organism evidence="1 2">
    <name type="scientific">Drechslerella stenobrocha 248</name>
    <dbReference type="NCBI Taxonomy" id="1043628"/>
    <lineage>
        <taxon>Eukaryota</taxon>
        <taxon>Fungi</taxon>
        <taxon>Dikarya</taxon>
        <taxon>Ascomycota</taxon>
        <taxon>Pezizomycotina</taxon>
        <taxon>Orbiliomycetes</taxon>
        <taxon>Orbiliales</taxon>
        <taxon>Orbiliaceae</taxon>
        <taxon>Drechslerella</taxon>
    </lineage>
</organism>
<sequence>METLPREILDRILGDEELAPPDLAAASLACKWIHPSAISKLYRVCRYDHITLPSITLSFRKHGIHTRSLKVKLGFEEPSSEDSPYAGIPIISIFPFFPNLHTFVIEDVQSQPPAYIARILRAVITTNLKLKHLEISCFVLNRTYPEIPAIDPSASSELEQGSAAYAQLDSFGLSIYTSLVNHRVGTGEIVQRLSHFGLALGRSIETVSASAITLRSSLRRPFQPFEPAYPLPANAPIWRFPHLRKLYLSLDCFPHMDIPYMKAEFGKVEVLRVGGQGPPGFVAEDNSDVRTHATRVYVSMCAREEFKAAGS</sequence>
<dbReference type="EMBL" id="KI966371">
    <property type="protein sequence ID" value="EWC48935.1"/>
    <property type="molecule type" value="Genomic_DNA"/>
</dbReference>
<dbReference type="AlphaFoldDB" id="W7II04"/>
<evidence type="ECO:0000313" key="2">
    <source>
        <dbReference type="Proteomes" id="UP000024837"/>
    </source>
</evidence>
<evidence type="ECO:0008006" key="3">
    <source>
        <dbReference type="Google" id="ProtNLM"/>
    </source>
</evidence>
<accession>W7II04</accession>
<gene>
    <name evidence="1" type="ORF">DRE_00240</name>
</gene>
<protein>
    <recommendedName>
        <fullName evidence="3">F-box domain-containing protein</fullName>
    </recommendedName>
</protein>
<keyword evidence="2" id="KW-1185">Reference proteome</keyword>
<reference evidence="1 2" key="1">
    <citation type="submission" date="2013-05" db="EMBL/GenBank/DDBJ databases">
        <title>Drechslerella stenobrocha genome reveals carnivorous origination and mechanical trapping mechanism of predatory fungi.</title>
        <authorList>
            <person name="Liu X."/>
            <person name="Zhang W."/>
            <person name="Liu K."/>
        </authorList>
    </citation>
    <scope>NUCLEOTIDE SEQUENCE [LARGE SCALE GENOMIC DNA]</scope>
    <source>
        <strain evidence="1 2">248</strain>
    </source>
</reference>
<name>W7II04_9PEZI</name>
<dbReference type="Proteomes" id="UP000024837">
    <property type="component" value="Unassembled WGS sequence"/>
</dbReference>